<dbReference type="SUPFAM" id="SSF52540">
    <property type="entry name" value="P-loop containing nucleoside triphosphate hydrolases"/>
    <property type="match status" value="1"/>
</dbReference>
<protein>
    <submittedName>
        <fullName evidence="5">General secretion pathway protein E</fullName>
    </submittedName>
</protein>
<organism evidence="5 6">
    <name type="scientific">Nitrosomonas halophila</name>
    <dbReference type="NCBI Taxonomy" id="44576"/>
    <lineage>
        <taxon>Bacteria</taxon>
        <taxon>Pseudomonadati</taxon>
        <taxon>Pseudomonadota</taxon>
        <taxon>Betaproteobacteria</taxon>
        <taxon>Nitrosomonadales</taxon>
        <taxon>Nitrosomonadaceae</taxon>
        <taxon>Nitrosomonas</taxon>
    </lineage>
</organism>
<dbReference type="FunFam" id="3.40.50.300:FF:000398">
    <property type="entry name" value="Type IV pilus assembly ATPase PilB"/>
    <property type="match status" value="1"/>
</dbReference>
<keyword evidence="6" id="KW-1185">Reference proteome</keyword>
<dbReference type="InterPro" id="IPR027417">
    <property type="entry name" value="P-loop_NTPase"/>
</dbReference>
<keyword evidence="2" id="KW-0547">Nucleotide-binding</keyword>
<evidence type="ECO:0000256" key="2">
    <source>
        <dbReference type="ARBA" id="ARBA00022741"/>
    </source>
</evidence>
<dbReference type="Pfam" id="PF00437">
    <property type="entry name" value="T2SSE"/>
    <property type="match status" value="1"/>
</dbReference>
<dbReference type="GO" id="GO:0005524">
    <property type="term" value="F:ATP binding"/>
    <property type="evidence" value="ECO:0007669"/>
    <property type="project" value="UniProtKB-KW"/>
</dbReference>
<evidence type="ECO:0000256" key="3">
    <source>
        <dbReference type="ARBA" id="ARBA00022840"/>
    </source>
</evidence>
<evidence type="ECO:0000313" key="5">
    <source>
        <dbReference type="EMBL" id="SDY17668.1"/>
    </source>
</evidence>
<evidence type="ECO:0000256" key="1">
    <source>
        <dbReference type="ARBA" id="ARBA00006611"/>
    </source>
</evidence>
<dbReference type="GO" id="GO:0016887">
    <property type="term" value="F:ATP hydrolysis activity"/>
    <property type="evidence" value="ECO:0007669"/>
    <property type="project" value="TreeGrafter"/>
</dbReference>
<evidence type="ECO:0000313" key="6">
    <source>
        <dbReference type="Proteomes" id="UP000198640"/>
    </source>
</evidence>
<name>A0A1H3HS93_9PROT</name>
<dbReference type="InterPro" id="IPR037257">
    <property type="entry name" value="T2SS_E_N_sf"/>
</dbReference>
<comment type="similarity">
    <text evidence="1">Belongs to the GSP E family.</text>
</comment>
<dbReference type="OrthoDB" id="5289285at2"/>
<dbReference type="Proteomes" id="UP000198640">
    <property type="component" value="Unassembled WGS sequence"/>
</dbReference>
<gene>
    <name evidence="5" type="ORF">SAMN05421881_102127</name>
</gene>
<dbReference type="Gene3D" id="3.30.450.90">
    <property type="match status" value="1"/>
</dbReference>
<sequence>MPTTVVLTEVPHLDSGQLALAREQALARGVSLIKALEETFQGTPDGLVAALGQALHMPVLTMEDLHSLQPVFDHLPFAQAAKQECVLLQKAQTYLLATGDPFRPGLRAWVEEYVPVDVLWHLVHPADLAAFFVQQEQNMRAMDNVLPSAQEQLMRTGVEELSLKTIHEGTSQVVRLVHSTLYDAHKSQASDIHLETAPGALSIKYRIDGVLTTVGVMQGADLAEQVISRIKVMSDLDIAERRIPQDGRFKVSIQGREIDFRVSVMPSIFGEDAVLRILDRQALTDHVEGLTLNQLGFNTAAITSIRRLSSEPYGMLLVTGPTGSGKTTSLYAAISEVNHGNDKIITIEDPIEYQLPGVLQIPVNEKKGLTFARGLRSILRHDPDKIMVGEIRDAETAQIAIQAALTGHLVFTTVHANNVFDVIGRFAHMGVDPYSFVSALNGIVAQRLVRLLCPHCTVTERPDDQLIEESGITREEAEQFIFRSAKGCGQCRGSGYRGRSAIAEILLLNDEIRELIIAQAPIRRIKEAARRNGTHFLREAALEMVKAGQTSLQEANRVTIVA</sequence>
<dbReference type="AlphaFoldDB" id="A0A1H3HS93"/>
<dbReference type="EMBL" id="FNOY01000021">
    <property type="protein sequence ID" value="SDY17668.1"/>
    <property type="molecule type" value="Genomic_DNA"/>
</dbReference>
<dbReference type="PANTHER" id="PTHR30258">
    <property type="entry name" value="TYPE II SECRETION SYSTEM PROTEIN GSPE-RELATED"/>
    <property type="match status" value="1"/>
</dbReference>
<dbReference type="PANTHER" id="PTHR30258:SF1">
    <property type="entry name" value="PROTEIN TRANSPORT PROTEIN HOFB HOMOLOG"/>
    <property type="match status" value="1"/>
</dbReference>
<dbReference type="RefSeq" id="WP_090413615.1">
    <property type="nucleotide sequence ID" value="NZ_FNOY01000021.1"/>
</dbReference>
<feature type="domain" description="Bacterial type II secretion system protein E" evidence="4">
    <location>
        <begin position="379"/>
        <end position="393"/>
    </location>
</feature>
<dbReference type="SUPFAM" id="SSF160246">
    <property type="entry name" value="EspE N-terminal domain-like"/>
    <property type="match status" value="1"/>
</dbReference>
<reference evidence="5 6" key="1">
    <citation type="submission" date="2016-10" db="EMBL/GenBank/DDBJ databases">
        <authorList>
            <person name="de Groot N.N."/>
        </authorList>
    </citation>
    <scope>NUCLEOTIDE SEQUENCE [LARGE SCALE GENOMIC DNA]</scope>
    <source>
        <strain evidence="5 6">Nm1</strain>
    </source>
</reference>
<evidence type="ECO:0000259" key="4">
    <source>
        <dbReference type="PROSITE" id="PS00662"/>
    </source>
</evidence>
<dbReference type="Gene3D" id="3.40.50.300">
    <property type="entry name" value="P-loop containing nucleotide triphosphate hydrolases"/>
    <property type="match status" value="1"/>
</dbReference>
<dbReference type="PROSITE" id="PS00662">
    <property type="entry name" value="T2SP_E"/>
    <property type="match status" value="1"/>
</dbReference>
<keyword evidence="3" id="KW-0067">ATP-binding</keyword>
<dbReference type="InterPro" id="IPR001482">
    <property type="entry name" value="T2SS/T4SS_dom"/>
</dbReference>
<accession>A0A1H3HS93</accession>
<dbReference type="STRING" id="44576.SAMN05421881_102127"/>
<dbReference type="CDD" id="cd01129">
    <property type="entry name" value="PulE-GspE-like"/>
    <property type="match status" value="1"/>
</dbReference>
<dbReference type="GO" id="GO:0005886">
    <property type="term" value="C:plasma membrane"/>
    <property type="evidence" value="ECO:0007669"/>
    <property type="project" value="TreeGrafter"/>
</dbReference>
<proteinExistence type="inferred from homology"/>